<dbReference type="InterPro" id="IPR048265">
    <property type="entry name" value="Rax2-like_third"/>
</dbReference>
<evidence type="ECO:0000313" key="6">
    <source>
        <dbReference type="EMBL" id="CAL1703752.1"/>
    </source>
</evidence>
<dbReference type="InterPro" id="IPR015915">
    <property type="entry name" value="Kelch-typ_b-propeller"/>
</dbReference>
<feature type="signal peptide" evidence="4">
    <location>
        <begin position="1"/>
        <end position="30"/>
    </location>
</feature>
<evidence type="ECO:0000256" key="1">
    <source>
        <dbReference type="ARBA" id="ARBA00022443"/>
    </source>
</evidence>
<dbReference type="Gene3D" id="2.120.10.80">
    <property type="entry name" value="Kelch-type beta propeller"/>
    <property type="match status" value="1"/>
</dbReference>
<dbReference type="SUPFAM" id="SSF50965">
    <property type="entry name" value="Galactose oxidase, central domain"/>
    <property type="match status" value="3"/>
</dbReference>
<dbReference type="Pfam" id="PF12768">
    <property type="entry name" value="Rax2"/>
    <property type="match status" value="1"/>
</dbReference>
<feature type="transmembrane region" description="Helical" evidence="3">
    <location>
        <begin position="1239"/>
        <end position="1270"/>
    </location>
</feature>
<evidence type="ECO:0000256" key="3">
    <source>
        <dbReference type="SAM" id="Phobius"/>
    </source>
</evidence>
<dbReference type="PROSITE" id="PS50002">
    <property type="entry name" value="SH3"/>
    <property type="match status" value="1"/>
</dbReference>
<gene>
    <name evidence="6" type="ORF">GFSPODELE1_LOCUS4708</name>
</gene>
<dbReference type="Gene3D" id="2.30.30.40">
    <property type="entry name" value="SH3 Domains"/>
    <property type="match status" value="1"/>
</dbReference>
<feature type="chain" id="PRO_5045274225" description="SH3 domain-containing protein" evidence="4">
    <location>
        <begin position="31"/>
        <end position="1439"/>
    </location>
</feature>
<dbReference type="PANTHER" id="PTHR31778">
    <property type="entry name" value="BUD SITE SELECTION PROTEIN RAX2"/>
    <property type="match status" value="1"/>
</dbReference>
<dbReference type="Pfam" id="PF20843">
    <property type="entry name" value="Rax2_3"/>
    <property type="match status" value="1"/>
</dbReference>
<dbReference type="InterPro" id="IPR036028">
    <property type="entry name" value="SH3-like_dom_sf"/>
</dbReference>
<evidence type="ECO:0000256" key="4">
    <source>
        <dbReference type="SAM" id="SignalP"/>
    </source>
</evidence>
<evidence type="ECO:0000313" key="7">
    <source>
        <dbReference type="Proteomes" id="UP001497453"/>
    </source>
</evidence>
<organism evidence="6 7">
    <name type="scientific">Somion occarium</name>
    <dbReference type="NCBI Taxonomy" id="3059160"/>
    <lineage>
        <taxon>Eukaryota</taxon>
        <taxon>Fungi</taxon>
        <taxon>Dikarya</taxon>
        <taxon>Basidiomycota</taxon>
        <taxon>Agaricomycotina</taxon>
        <taxon>Agaricomycetes</taxon>
        <taxon>Polyporales</taxon>
        <taxon>Cerrenaceae</taxon>
        <taxon>Somion</taxon>
    </lineage>
</organism>
<keyword evidence="1 2" id="KW-0728">SH3 domain</keyword>
<keyword evidence="3" id="KW-0812">Transmembrane</keyword>
<keyword evidence="4" id="KW-0732">Signal</keyword>
<protein>
    <recommendedName>
        <fullName evidence="5">SH3 domain-containing protein</fullName>
    </recommendedName>
</protein>
<proteinExistence type="predicted"/>
<dbReference type="Proteomes" id="UP001497453">
    <property type="component" value="Chromosome 3"/>
</dbReference>
<dbReference type="Pfam" id="PF20842">
    <property type="entry name" value="Rax2_2"/>
    <property type="match status" value="1"/>
</dbReference>
<accession>A0ABP1DB07</accession>
<evidence type="ECO:0000256" key="2">
    <source>
        <dbReference type="PROSITE-ProRule" id="PRU00192"/>
    </source>
</evidence>
<dbReference type="EMBL" id="OZ037946">
    <property type="protein sequence ID" value="CAL1703752.1"/>
    <property type="molecule type" value="Genomic_DNA"/>
</dbReference>
<dbReference type="InterPro" id="IPR048266">
    <property type="entry name" value="Rax2-like_second"/>
</dbReference>
<evidence type="ECO:0000259" key="5">
    <source>
        <dbReference type="PROSITE" id="PS50002"/>
    </source>
</evidence>
<dbReference type="InterPro" id="IPR024982">
    <property type="entry name" value="Rax2-like_C"/>
</dbReference>
<sequence length="1439" mass="149326">MAQTNSPSPFFSTFSRASLSLLLLLHVAFATPPLVDFDRMGKVGIAGSFSGFTFLDNSSNTATLDPSTSTLLSRSTNGDISQIGSTNPGGNIFAGCTIDDTFYFAGSFSSIGGTPANNVASYKSSSGAVAAVGSNGPNGEVRALYCDASQKKVWAGGSFTSPARSVAVLDVASSSWSAPPFGGLSGSNAEVSSITTNSSHSSIFFAGSFVTSFGNSSIVINGTNNPNVPFSSGATPFSSSLVPVPLQNAQIDASPSTTESGFDNVSNILCPAGEDGPGNTWFARDGSSPIITVRKFSFLSASGIRIGNTFLDGRGTTAFSITTIPDNTVQTLRYTDPEDGNNKTCSNNCPLLTDPSVPYQDFLFNQAADITGFQLTLTEWKGDGPGLHLLQLLSSGASASAIEADNGVSCFAPNPSNSSQTGNWIEKVANTDIPGTIQAVLVSEVNVGTPSSQGPTFTWMPYVSASGQYDITLLVPGCTDFQDCALRTSVKVTVFPGDGLDPIIRTISQRNTENAFVSIYSGPIVPTSQTFVATITMALADNPEGSGQNGKYEIVADRVQLILTSANVTGNGSVGNPNPSAASQRGFGFFEWPLSSSDNVNASGILPNSSVTSLDAIGFEMFTALGGASATDSISAVAHHDSGVIFLAGDFNLSAGPASGASNIVAFKDGALTQLSNRGLNGPVTSLVVDSDALFIGGSFTDTASASTNGALSRVAIYDVKNNQWKAMEGGVNGVAFGLSLSNDEVTVVGNFSSPMVAQNKPLSSSASSFASWDVTSGNWSDTTGLIMGNLTFVTNNTSNGDFMAGHISASYEFGASGFALLQNNGDDGIPHVTALNLPLGLPSTTSVPAVSRRYHIRRTAAAILPRIGQFFKRQSPSTTSLTPLPTTQPISAPAILAGAFWTNSSSNVDVAIVGGNFTFTSASGQAAQDLAVYELDSGVVSALKGNQVNGSIHSLLVQGNLLFVGGTFTVEGTNQVGFAVYDLAEEQWDVTGVQPLQSGSNALVTVRSITASPSQSNVLIVAGSFASAGSTTCRAICSFDFSSKQWSALGSGIQGEVASVAYAGNTRDIIIASGSIALADSTLTNVAMYTIGNSTWSAIGNSDSLPGPVTAVEVNNGNSSSIFAAGKASDGSSTYLSYWDGHTWNSIGSGLTAAADVSQLIMVPLQNTHEANGVVEPDRMLMVSGSLSDSSFGNASSVLFDGRQFIPYILSASTTGAPGAISSLIHSISQFSFNQRHFLATGVVILISIAIAAGVVFLLALIGILWTLFSRRDDKINKFDPAEAEEDDSLHRPSSLLEHINAATRTTIFGGHDPFNSDTAEKEVGAAALASASSDHDPFGPDGSNYIRAETPSDAIMGMAGEEVGRAAHARYSFNGEGEGELRLVGGQEIEVLDDRDPAYVLLSLLYLPALMTFDHRWWYARDPRSGQEGVVPAAYVY</sequence>
<feature type="domain" description="SH3" evidence="5">
    <location>
        <begin position="1364"/>
        <end position="1439"/>
    </location>
</feature>
<dbReference type="PANTHER" id="PTHR31778:SF2">
    <property type="entry name" value="BUD SITE SELECTION PROTEIN RAX2"/>
    <property type="match status" value="1"/>
</dbReference>
<dbReference type="SMART" id="SM00326">
    <property type="entry name" value="SH3"/>
    <property type="match status" value="1"/>
</dbReference>
<dbReference type="InterPro" id="IPR011043">
    <property type="entry name" value="Gal_Oxase/kelch_b-propeller"/>
</dbReference>
<name>A0ABP1DB07_9APHY</name>
<reference evidence="7" key="1">
    <citation type="submission" date="2024-04" db="EMBL/GenBank/DDBJ databases">
        <authorList>
            <person name="Shaw F."/>
            <person name="Minotto A."/>
        </authorList>
    </citation>
    <scope>NUCLEOTIDE SEQUENCE [LARGE SCALE GENOMIC DNA]</scope>
</reference>
<dbReference type="InterPro" id="IPR001452">
    <property type="entry name" value="SH3_domain"/>
</dbReference>
<dbReference type="SUPFAM" id="SSF50044">
    <property type="entry name" value="SH3-domain"/>
    <property type="match status" value="1"/>
</dbReference>
<keyword evidence="3" id="KW-0472">Membrane</keyword>
<keyword evidence="7" id="KW-1185">Reference proteome</keyword>
<keyword evidence="3" id="KW-1133">Transmembrane helix</keyword>